<protein>
    <submittedName>
        <fullName evidence="1">Uncharacterized protein</fullName>
    </submittedName>
</protein>
<evidence type="ECO:0000313" key="2">
    <source>
        <dbReference type="Proteomes" id="UP000310158"/>
    </source>
</evidence>
<comment type="caution">
    <text evidence="1">The sequence shown here is derived from an EMBL/GenBank/DDBJ whole genome shotgun (WGS) entry which is preliminary data.</text>
</comment>
<sequence>MLTLLSTFCALIADQTKEITLYTKEQCDEHGLVFDTAHQRWHEDVVRANATIVPGQAASWVNVETIDGRSGTGWAFLRDEVSNIADVVNITGGTLVCRSWDILKSTSNMIQVFAMEGHLYITFIADDGVAGHFAGAGAGEETFQGNGVFNWN</sequence>
<dbReference type="Proteomes" id="UP000310158">
    <property type="component" value="Unassembled WGS sequence"/>
</dbReference>
<keyword evidence="2" id="KW-1185">Reference proteome</keyword>
<name>A0A4S4L143_9AGAM</name>
<evidence type="ECO:0000313" key="1">
    <source>
        <dbReference type="EMBL" id="THH04777.1"/>
    </source>
</evidence>
<accession>A0A4S4L143</accession>
<reference evidence="1 2" key="1">
    <citation type="submission" date="2019-02" db="EMBL/GenBank/DDBJ databases">
        <title>Genome sequencing of the rare red list fungi Bondarzewia mesenterica.</title>
        <authorList>
            <person name="Buettner E."/>
            <person name="Kellner H."/>
        </authorList>
    </citation>
    <scope>NUCLEOTIDE SEQUENCE [LARGE SCALE GENOMIC DNA]</scope>
    <source>
        <strain evidence="1 2">DSM 108281</strain>
    </source>
</reference>
<dbReference type="AlphaFoldDB" id="A0A4S4L143"/>
<proteinExistence type="predicted"/>
<gene>
    <name evidence="1" type="ORF">EW146_g10084</name>
</gene>
<dbReference type="EMBL" id="SGPL01001103">
    <property type="protein sequence ID" value="THH04777.1"/>
    <property type="molecule type" value="Genomic_DNA"/>
</dbReference>
<organism evidence="1 2">
    <name type="scientific">Bondarzewia mesenterica</name>
    <dbReference type="NCBI Taxonomy" id="1095465"/>
    <lineage>
        <taxon>Eukaryota</taxon>
        <taxon>Fungi</taxon>
        <taxon>Dikarya</taxon>
        <taxon>Basidiomycota</taxon>
        <taxon>Agaricomycotina</taxon>
        <taxon>Agaricomycetes</taxon>
        <taxon>Russulales</taxon>
        <taxon>Bondarzewiaceae</taxon>
        <taxon>Bondarzewia</taxon>
    </lineage>
</organism>